<evidence type="ECO:0000256" key="13">
    <source>
        <dbReference type="ARBA" id="ARBA00035585"/>
    </source>
</evidence>
<feature type="transmembrane region" description="Helical" evidence="14">
    <location>
        <begin position="58"/>
        <end position="76"/>
    </location>
</feature>
<comment type="function">
    <text evidence="14">Fluoride-specific ion channel. Important for reducing fluoride concentration in the cell, thus reducing its toxicity.</text>
</comment>
<comment type="catalytic activity">
    <reaction evidence="13">
        <text>fluoride(in) = fluoride(out)</text>
        <dbReference type="Rhea" id="RHEA:76159"/>
        <dbReference type="ChEBI" id="CHEBI:17051"/>
    </reaction>
    <physiologicalReaction direction="left-to-right" evidence="13">
        <dbReference type="Rhea" id="RHEA:76160"/>
    </physiologicalReaction>
</comment>
<dbReference type="GO" id="GO:0046872">
    <property type="term" value="F:metal ion binding"/>
    <property type="evidence" value="ECO:0007669"/>
    <property type="project" value="UniProtKB-KW"/>
</dbReference>
<dbReference type="GO" id="GO:0005886">
    <property type="term" value="C:plasma membrane"/>
    <property type="evidence" value="ECO:0007669"/>
    <property type="project" value="UniProtKB-SubCell"/>
</dbReference>
<dbReference type="GO" id="GO:0062054">
    <property type="term" value="F:fluoride channel activity"/>
    <property type="evidence" value="ECO:0007669"/>
    <property type="project" value="UniProtKB-UniRule"/>
</dbReference>
<evidence type="ECO:0000256" key="4">
    <source>
        <dbReference type="ARBA" id="ARBA00022519"/>
    </source>
</evidence>
<dbReference type="Proteomes" id="UP000515955">
    <property type="component" value="Chromosome"/>
</dbReference>
<keyword evidence="7 14" id="KW-1133">Transmembrane helix</keyword>
<evidence type="ECO:0000313" key="15">
    <source>
        <dbReference type="EMBL" id="QNN64990.1"/>
    </source>
</evidence>
<keyword evidence="2 14" id="KW-0813">Transport</keyword>
<evidence type="ECO:0000256" key="14">
    <source>
        <dbReference type="HAMAP-Rule" id="MF_00454"/>
    </source>
</evidence>
<dbReference type="PANTHER" id="PTHR28259">
    <property type="entry name" value="FLUORIDE EXPORT PROTEIN 1-RELATED"/>
    <property type="match status" value="1"/>
</dbReference>
<dbReference type="EMBL" id="CP060717">
    <property type="protein sequence ID" value="QNN64990.1"/>
    <property type="molecule type" value="Genomic_DNA"/>
</dbReference>
<keyword evidence="10 14" id="KW-0472">Membrane</keyword>
<keyword evidence="5 14" id="KW-0812">Transmembrane</keyword>
<evidence type="ECO:0000256" key="1">
    <source>
        <dbReference type="ARBA" id="ARBA00004651"/>
    </source>
</evidence>
<feature type="transmembrane region" description="Helical" evidence="14">
    <location>
        <begin position="32"/>
        <end position="51"/>
    </location>
</feature>
<feature type="transmembrane region" description="Helical" evidence="14">
    <location>
        <begin position="88"/>
        <end position="111"/>
    </location>
</feature>
<keyword evidence="8 14" id="KW-0915">Sodium</keyword>
<dbReference type="KEGG" id="srhi:H9L12_12450"/>
<organism evidence="15 16">
    <name type="scientific">Sphingomonas rhizophila</name>
    <dbReference type="NCBI Taxonomy" id="2071607"/>
    <lineage>
        <taxon>Bacteria</taxon>
        <taxon>Pseudomonadati</taxon>
        <taxon>Pseudomonadota</taxon>
        <taxon>Alphaproteobacteria</taxon>
        <taxon>Sphingomonadales</taxon>
        <taxon>Sphingomonadaceae</taxon>
        <taxon>Sphingomonas</taxon>
    </lineage>
</organism>
<evidence type="ECO:0000256" key="6">
    <source>
        <dbReference type="ARBA" id="ARBA00022723"/>
    </source>
</evidence>
<sequence length="115" mass="11447">MAPALLVFAGGGLGALLRYLTALLVGGPLSTLTVNIAGCFAIGLIAGSVPLDATNVRLFFMTGILGGFTTFSAFSLDALSMWQRGEALAALAYVAASVILGLAAAAVGLALGRAM</sequence>
<evidence type="ECO:0000256" key="3">
    <source>
        <dbReference type="ARBA" id="ARBA00022475"/>
    </source>
</evidence>
<keyword evidence="4" id="KW-0997">Cell inner membrane</keyword>
<evidence type="ECO:0000256" key="12">
    <source>
        <dbReference type="ARBA" id="ARBA00035120"/>
    </source>
</evidence>
<dbReference type="Pfam" id="PF02537">
    <property type="entry name" value="CRCB"/>
    <property type="match status" value="1"/>
</dbReference>
<comment type="similarity">
    <text evidence="12 14">Belongs to the fluoride channel Fluc/FEX (TC 1.A.43) family.</text>
</comment>
<dbReference type="PANTHER" id="PTHR28259:SF18">
    <property type="entry name" value="FLUORIDE-SPECIFIC ION CHANNEL FLUC"/>
    <property type="match status" value="1"/>
</dbReference>
<accession>A0A7G9SAW5</accession>
<reference evidence="15 16" key="1">
    <citation type="submission" date="2020-08" db="EMBL/GenBank/DDBJ databases">
        <title>Genome sequence of Sphingomonas rhizophila KACC 19189T.</title>
        <authorList>
            <person name="Hyun D.-W."/>
            <person name="Bae J.-W."/>
        </authorList>
    </citation>
    <scope>NUCLEOTIDE SEQUENCE [LARGE SCALE GENOMIC DNA]</scope>
    <source>
        <strain evidence="15 16">KACC 19189</strain>
    </source>
</reference>
<dbReference type="HAMAP" id="MF_00454">
    <property type="entry name" value="FluC"/>
    <property type="match status" value="1"/>
</dbReference>
<evidence type="ECO:0000256" key="5">
    <source>
        <dbReference type="ARBA" id="ARBA00022692"/>
    </source>
</evidence>
<evidence type="ECO:0000256" key="11">
    <source>
        <dbReference type="ARBA" id="ARBA00023303"/>
    </source>
</evidence>
<protein>
    <recommendedName>
        <fullName evidence="14">Fluoride-specific ion channel FluC</fullName>
    </recommendedName>
</protein>
<evidence type="ECO:0000256" key="7">
    <source>
        <dbReference type="ARBA" id="ARBA00022989"/>
    </source>
</evidence>
<dbReference type="AlphaFoldDB" id="A0A7G9SAW5"/>
<dbReference type="InterPro" id="IPR003691">
    <property type="entry name" value="FluC"/>
</dbReference>
<comment type="subcellular location">
    <subcellularLocation>
        <location evidence="1 14">Cell membrane</location>
        <topology evidence="1 14">Multi-pass membrane protein</topology>
    </subcellularLocation>
</comment>
<comment type="activity regulation">
    <text evidence="14">Na(+) is not transported, but it plays an essential structural role and its presence is essential for fluoride channel function.</text>
</comment>
<keyword evidence="6 14" id="KW-0479">Metal-binding</keyword>
<evidence type="ECO:0000256" key="10">
    <source>
        <dbReference type="ARBA" id="ARBA00023136"/>
    </source>
</evidence>
<evidence type="ECO:0000256" key="9">
    <source>
        <dbReference type="ARBA" id="ARBA00023065"/>
    </source>
</evidence>
<feature type="binding site" evidence="14">
    <location>
        <position position="66"/>
    </location>
    <ligand>
        <name>Na(+)</name>
        <dbReference type="ChEBI" id="CHEBI:29101"/>
        <note>structural</note>
    </ligand>
</feature>
<name>A0A7G9SAW5_9SPHN</name>
<dbReference type="RefSeq" id="WP_187541989.1">
    <property type="nucleotide sequence ID" value="NZ_CP060717.1"/>
</dbReference>
<evidence type="ECO:0000313" key="16">
    <source>
        <dbReference type="Proteomes" id="UP000515955"/>
    </source>
</evidence>
<keyword evidence="11 14" id="KW-0407">Ion channel</keyword>
<feature type="binding site" evidence="14">
    <location>
        <position position="69"/>
    </location>
    <ligand>
        <name>Na(+)</name>
        <dbReference type="ChEBI" id="CHEBI:29101"/>
        <note>structural</note>
    </ligand>
</feature>
<evidence type="ECO:0000256" key="8">
    <source>
        <dbReference type="ARBA" id="ARBA00023053"/>
    </source>
</evidence>
<keyword evidence="16" id="KW-1185">Reference proteome</keyword>
<evidence type="ECO:0000256" key="2">
    <source>
        <dbReference type="ARBA" id="ARBA00022448"/>
    </source>
</evidence>
<proteinExistence type="inferred from homology"/>
<gene>
    <name evidence="14" type="primary">fluC</name>
    <name evidence="14" type="synonym">crcB</name>
    <name evidence="15" type="ORF">H9L12_12450</name>
</gene>
<dbReference type="GO" id="GO:0140114">
    <property type="term" value="P:cellular detoxification of fluoride"/>
    <property type="evidence" value="ECO:0007669"/>
    <property type="project" value="UniProtKB-UniRule"/>
</dbReference>
<keyword evidence="9 14" id="KW-0406">Ion transport</keyword>
<keyword evidence="3 14" id="KW-1003">Cell membrane</keyword>